<name>A0A1H8EHV6_9BACL</name>
<dbReference type="FunFam" id="3.40.1360.10:FF:000002">
    <property type="entry name" value="DNA primase"/>
    <property type="match status" value="1"/>
</dbReference>
<evidence type="ECO:0000256" key="4">
    <source>
        <dbReference type="ARBA" id="ARBA00022695"/>
    </source>
</evidence>
<comment type="subunit">
    <text evidence="12">Monomer. Interacts with DnaB.</text>
</comment>
<dbReference type="OrthoDB" id="9803773at2"/>
<dbReference type="InterPro" id="IPR036185">
    <property type="entry name" value="DNA_heli_DnaB-like_N_sf"/>
</dbReference>
<dbReference type="SUPFAM" id="SSF57783">
    <property type="entry name" value="Zinc beta-ribbon"/>
    <property type="match status" value="1"/>
</dbReference>
<protein>
    <recommendedName>
        <fullName evidence="12 13">DNA primase</fullName>
        <ecNumber evidence="12">2.7.7.101</ecNumber>
    </recommendedName>
</protein>
<keyword evidence="1 12" id="KW-0240">DNA-directed RNA polymerase</keyword>
<keyword evidence="4 12" id="KW-0548">Nucleotidyltransferase</keyword>
<dbReference type="PANTHER" id="PTHR30313:SF2">
    <property type="entry name" value="DNA PRIMASE"/>
    <property type="match status" value="1"/>
</dbReference>
<comment type="domain">
    <text evidence="12">Contains an N-terminal zinc-binding domain, a central core domain that contains the primase activity, and a C-terminal DnaB-binding domain.</text>
</comment>
<evidence type="ECO:0000256" key="11">
    <source>
        <dbReference type="ARBA" id="ARBA00023163"/>
    </source>
</evidence>
<dbReference type="Gene3D" id="3.90.580.10">
    <property type="entry name" value="Zinc finger, CHC2-type domain"/>
    <property type="match status" value="1"/>
</dbReference>
<evidence type="ECO:0000256" key="13">
    <source>
        <dbReference type="PIRNR" id="PIRNR002811"/>
    </source>
</evidence>
<dbReference type="InterPro" id="IPR036977">
    <property type="entry name" value="DNA_primase_Znf_CHC2"/>
</dbReference>
<dbReference type="GO" id="GO:0005524">
    <property type="term" value="F:ATP binding"/>
    <property type="evidence" value="ECO:0007669"/>
    <property type="project" value="InterPro"/>
</dbReference>
<dbReference type="InterPro" id="IPR050219">
    <property type="entry name" value="DnaG_primase"/>
</dbReference>
<evidence type="ECO:0000256" key="15">
    <source>
        <dbReference type="SAM" id="MobiDB-lite"/>
    </source>
</evidence>
<evidence type="ECO:0000256" key="7">
    <source>
        <dbReference type="ARBA" id="ARBA00022771"/>
    </source>
</evidence>
<dbReference type="PIRSF" id="PIRSF002811">
    <property type="entry name" value="DnaG"/>
    <property type="match status" value="1"/>
</dbReference>
<keyword evidence="10 12" id="KW-0238">DNA-binding</keyword>
<dbReference type="SUPFAM" id="SSF48024">
    <property type="entry name" value="N-terminal domain of DnaB helicase"/>
    <property type="match status" value="1"/>
</dbReference>
<dbReference type="Pfam" id="PF13155">
    <property type="entry name" value="Toprim_2"/>
    <property type="match status" value="1"/>
</dbReference>
<dbReference type="GO" id="GO:1990077">
    <property type="term" value="C:primosome complex"/>
    <property type="evidence" value="ECO:0007669"/>
    <property type="project" value="UniProtKB-KW"/>
</dbReference>
<dbReference type="Gene3D" id="3.40.1360.10">
    <property type="match status" value="1"/>
</dbReference>
<dbReference type="Gene3D" id="1.10.860.10">
    <property type="entry name" value="DNAb Helicase, Chain A"/>
    <property type="match status" value="1"/>
</dbReference>
<dbReference type="SUPFAM" id="SSF56731">
    <property type="entry name" value="DNA primase core"/>
    <property type="match status" value="1"/>
</dbReference>
<evidence type="ECO:0000256" key="3">
    <source>
        <dbReference type="ARBA" id="ARBA00022679"/>
    </source>
</evidence>
<keyword evidence="6 12" id="KW-0479">Metal-binding</keyword>
<dbReference type="InterPro" id="IPR006295">
    <property type="entry name" value="DNA_primase_DnaG"/>
</dbReference>
<comment type="catalytic activity">
    <reaction evidence="12">
        <text>ssDNA + n NTP = ssDNA/pppN(pN)n-1 hybrid + (n-1) diphosphate.</text>
        <dbReference type="EC" id="2.7.7.101"/>
    </reaction>
</comment>
<dbReference type="InterPro" id="IPR006171">
    <property type="entry name" value="TOPRIM_dom"/>
</dbReference>
<dbReference type="InterPro" id="IPR034151">
    <property type="entry name" value="TOPRIM_DnaG_bac"/>
</dbReference>
<dbReference type="GO" id="GO:0000428">
    <property type="term" value="C:DNA-directed RNA polymerase complex"/>
    <property type="evidence" value="ECO:0007669"/>
    <property type="project" value="UniProtKB-KW"/>
</dbReference>
<sequence>MGGRIPEEIVEQIRAHFDILDVVQRYVHLKKSGRNYLGLCPFHSEKTPSFSVSPEKQLYYCFGCGTGGDTIKFIMEIEQMTFAEAVRHLADQAGIQVPESEPSFSDQKEDERQQMRNALDLAAKLYHYVLTSTEFGKRARRYVQERRILPETVKEFQIGYAPDSYEFLLSFMKKRGFDEELLEKAGLIASRETGSKRYFDRFRDRVMFPIHDSQGRVIGFGGRLIGDMGPKYLNSPETSLFHKGHHLFNLHRARSPIRKEQQAILFEGTIDVIAAWQAGIQTVIATLGTALTEEQARLIKRNTDTVIICYDADQAGQSAALKALDLLKNQGCTVKVAQMPAGLDPDDYIRRYGGEAFKEEILAGALPYTSFKLESLKKVYNLQDEDQRMKYLTEAIDVITDLPLAIEQDHYLRRLAEEFRLSLDALKEEQRKWKIRKKREAKRDQEQVKRNHGNLESDKQMSRRSGPYSVAEKSEMMLVAHMMRDQAITKWVKNVLGADFHTEVYAALAAYLYAYYDQGNPADAGRFISTLPDPSLVAKASELAMIEVPDEISEKALKEYVRHIRNFAVLKEIEEKEKLVRKLSVQDPVKAAQLSAEILQLKRKVHVRKRNSRKKGFLYCLMRMVL</sequence>
<dbReference type="InterPro" id="IPR002694">
    <property type="entry name" value="Znf_CHC2"/>
</dbReference>
<evidence type="ECO:0000256" key="10">
    <source>
        <dbReference type="ARBA" id="ARBA00023125"/>
    </source>
</evidence>
<dbReference type="InterPro" id="IPR013264">
    <property type="entry name" value="DNAG_N"/>
</dbReference>
<dbReference type="EMBL" id="FOCQ01000007">
    <property type="protein sequence ID" value="SEN19079.1"/>
    <property type="molecule type" value="Genomic_DNA"/>
</dbReference>
<gene>
    <name evidence="12" type="primary">dnaG</name>
    <name evidence="17" type="ORF">SAMN05444955_1074</name>
</gene>
<evidence type="ECO:0000313" key="17">
    <source>
        <dbReference type="EMBL" id="SEN19079.1"/>
    </source>
</evidence>
<keyword evidence="11 12" id="KW-0804">Transcription</keyword>
<keyword evidence="2 12" id="KW-0639">Primosome</keyword>
<dbReference type="Pfam" id="PF01807">
    <property type="entry name" value="Zn_ribbon_DnaG"/>
    <property type="match status" value="1"/>
</dbReference>
<dbReference type="GO" id="GO:0006269">
    <property type="term" value="P:DNA replication, synthesis of primer"/>
    <property type="evidence" value="ECO:0007669"/>
    <property type="project" value="UniProtKB-UniRule"/>
</dbReference>
<dbReference type="GO" id="GO:0003678">
    <property type="term" value="F:DNA helicase activity"/>
    <property type="evidence" value="ECO:0007669"/>
    <property type="project" value="InterPro"/>
</dbReference>
<evidence type="ECO:0000256" key="14">
    <source>
        <dbReference type="PIRSR" id="PIRSR002811-1"/>
    </source>
</evidence>
<evidence type="ECO:0000256" key="1">
    <source>
        <dbReference type="ARBA" id="ARBA00022478"/>
    </source>
</evidence>
<evidence type="ECO:0000256" key="12">
    <source>
        <dbReference type="HAMAP-Rule" id="MF_00974"/>
    </source>
</evidence>
<dbReference type="SMART" id="SM00400">
    <property type="entry name" value="ZnF_CHCC"/>
    <property type="match status" value="1"/>
</dbReference>
<dbReference type="GO" id="GO:0003899">
    <property type="term" value="F:DNA-directed RNA polymerase activity"/>
    <property type="evidence" value="ECO:0007669"/>
    <property type="project" value="UniProtKB-UniRule"/>
</dbReference>
<comment type="similarity">
    <text evidence="12 13">Belongs to the DnaG primase family.</text>
</comment>
<organism evidence="17 18">
    <name type="scientific">Lihuaxuella thermophila</name>
    <dbReference type="NCBI Taxonomy" id="1173111"/>
    <lineage>
        <taxon>Bacteria</taxon>
        <taxon>Bacillati</taxon>
        <taxon>Bacillota</taxon>
        <taxon>Bacilli</taxon>
        <taxon>Bacillales</taxon>
        <taxon>Thermoactinomycetaceae</taxon>
        <taxon>Lihuaxuella</taxon>
    </lineage>
</organism>
<dbReference type="FunFam" id="3.90.980.10:FF:000001">
    <property type="entry name" value="DNA primase"/>
    <property type="match status" value="1"/>
</dbReference>
<keyword evidence="7 12" id="KW-0863">Zinc-finger</keyword>
<keyword evidence="9" id="KW-0460">Magnesium</keyword>
<dbReference type="GO" id="GO:0003677">
    <property type="term" value="F:DNA binding"/>
    <property type="evidence" value="ECO:0007669"/>
    <property type="project" value="UniProtKB-KW"/>
</dbReference>
<evidence type="ECO:0000256" key="6">
    <source>
        <dbReference type="ARBA" id="ARBA00022723"/>
    </source>
</evidence>
<dbReference type="CDD" id="cd03364">
    <property type="entry name" value="TOPRIM_DnaG_primases"/>
    <property type="match status" value="1"/>
</dbReference>
<dbReference type="SMART" id="SM00493">
    <property type="entry name" value="TOPRIM"/>
    <property type="match status" value="1"/>
</dbReference>
<keyword evidence="8 12" id="KW-0862">Zinc</keyword>
<dbReference type="STRING" id="1173111.SAMN05444955_1074"/>
<comment type="cofactor">
    <cofactor evidence="12 13 14">
        <name>Zn(2+)</name>
        <dbReference type="ChEBI" id="CHEBI:29105"/>
    </cofactor>
    <text evidence="12 13 14">Binds 1 zinc ion per monomer.</text>
</comment>
<dbReference type="InterPro" id="IPR019475">
    <property type="entry name" value="DNA_primase_DnaB-bd"/>
</dbReference>
<feature type="domain" description="Toprim" evidence="16">
    <location>
        <begin position="261"/>
        <end position="342"/>
    </location>
</feature>
<keyword evidence="5 12" id="KW-0235">DNA replication</keyword>
<dbReference type="HAMAP" id="MF_00974">
    <property type="entry name" value="DNA_primase_DnaG"/>
    <property type="match status" value="1"/>
</dbReference>
<dbReference type="InterPro" id="IPR030846">
    <property type="entry name" value="DnaG_bac"/>
</dbReference>
<dbReference type="PROSITE" id="PS50880">
    <property type="entry name" value="TOPRIM"/>
    <property type="match status" value="1"/>
</dbReference>
<dbReference type="Proteomes" id="UP000199695">
    <property type="component" value="Unassembled WGS sequence"/>
</dbReference>
<dbReference type="Pfam" id="PF08275">
    <property type="entry name" value="DNAG_N"/>
    <property type="match status" value="1"/>
</dbReference>
<dbReference type="PANTHER" id="PTHR30313">
    <property type="entry name" value="DNA PRIMASE"/>
    <property type="match status" value="1"/>
</dbReference>
<evidence type="ECO:0000259" key="16">
    <source>
        <dbReference type="PROSITE" id="PS50880"/>
    </source>
</evidence>
<dbReference type="InterPro" id="IPR037068">
    <property type="entry name" value="DNA_primase_core_N_sf"/>
</dbReference>
<comment type="function">
    <text evidence="12 13">RNA polymerase that catalyzes the synthesis of short RNA molecules used as primers for DNA polymerase during DNA replication.</text>
</comment>
<accession>A0A1H8EHV6</accession>
<feature type="zinc finger region" description="CHC2-type" evidence="12 14">
    <location>
        <begin position="40"/>
        <end position="64"/>
    </location>
</feature>
<evidence type="ECO:0000256" key="5">
    <source>
        <dbReference type="ARBA" id="ARBA00022705"/>
    </source>
</evidence>
<evidence type="ECO:0000313" key="18">
    <source>
        <dbReference type="Proteomes" id="UP000199695"/>
    </source>
</evidence>
<dbReference type="NCBIfam" id="TIGR01391">
    <property type="entry name" value="dnaG"/>
    <property type="match status" value="1"/>
</dbReference>
<dbReference type="InterPro" id="IPR016136">
    <property type="entry name" value="DNA_helicase_N/primase_C"/>
</dbReference>
<feature type="compositionally biased region" description="Basic and acidic residues" evidence="15">
    <location>
        <begin position="441"/>
        <end position="461"/>
    </location>
</feature>
<dbReference type="RefSeq" id="WP_089967640.1">
    <property type="nucleotide sequence ID" value="NZ_FOCQ01000007.1"/>
</dbReference>
<dbReference type="EC" id="2.7.7.101" evidence="12"/>
<feature type="region of interest" description="Disordered" evidence="15">
    <location>
        <begin position="436"/>
        <end position="468"/>
    </location>
</feature>
<proteinExistence type="inferred from homology"/>
<keyword evidence="18" id="KW-1185">Reference proteome</keyword>
<evidence type="ECO:0000256" key="9">
    <source>
        <dbReference type="ARBA" id="ARBA00022842"/>
    </source>
</evidence>
<reference evidence="17 18" key="1">
    <citation type="submission" date="2016-10" db="EMBL/GenBank/DDBJ databases">
        <authorList>
            <person name="de Groot N.N."/>
        </authorList>
    </citation>
    <scope>NUCLEOTIDE SEQUENCE [LARGE SCALE GENOMIC DNA]</scope>
    <source>
        <strain evidence="17 18">DSM 46701</strain>
    </source>
</reference>
<dbReference type="Pfam" id="PF10410">
    <property type="entry name" value="DnaB_bind"/>
    <property type="match status" value="1"/>
</dbReference>
<dbReference type="AlphaFoldDB" id="A0A1H8EHV6"/>
<dbReference type="GO" id="GO:0005737">
    <property type="term" value="C:cytoplasm"/>
    <property type="evidence" value="ECO:0007669"/>
    <property type="project" value="TreeGrafter"/>
</dbReference>
<evidence type="ECO:0000256" key="2">
    <source>
        <dbReference type="ARBA" id="ARBA00022515"/>
    </source>
</evidence>
<dbReference type="Gene3D" id="3.90.980.10">
    <property type="entry name" value="DNA primase, catalytic core, N-terminal domain"/>
    <property type="match status" value="1"/>
</dbReference>
<dbReference type="GO" id="GO:0008270">
    <property type="term" value="F:zinc ion binding"/>
    <property type="evidence" value="ECO:0007669"/>
    <property type="project" value="UniProtKB-UniRule"/>
</dbReference>
<keyword evidence="3 12" id="KW-0808">Transferase</keyword>
<dbReference type="FunFam" id="3.90.580.10:FF:000001">
    <property type="entry name" value="DNA primase"/>
    <property type="match status" value="1"/>
</dbReference>
<evidence type="ECO:0000256" key="8">
    <source>
        <dbReference type="ARBA" id="ARBA00022833"/>
    </source>
</evidence>